<reference evidence="2" key="1">
    <citation type="submission" date="2016-01" db="EMBL/GenBank/DDBJ databases">
        <title>Complete genome sequence of Microbulbifer sp. CCB-MM1, a halophile isolated from Matang Mangrove Forest, Perak.</title>
        <authorList>
            <person name="Moh T.H."/>
            <person name="Dinesh B."/>
            <person name="Lau N.-S."/>
            <person name="Go F."/>
            <person name="Alexander Chong S.-C."/>
        </authorList>
    </citation>
    <scope>NUCLEOTIDE SEQUENCE [LARGE SCALE GENOMIC DNA]</scope>
    <source>
        <strain evidence="2">CCB-MM1</strain>
    </source>
</reference>
<dbReference type="RefSeq" id="WP_069948164.1">
    <property type="nucleotide sequence ID" value="NZ_CP014143.1"/>
</dbReference>
<accession>A0A1C9WAV5</accession>
<dbReference type="Pfam" id="PF06405">
    <property type="entry name" value="RCC_reductase"/>
    <property type="match status" value="1"/>
</dbReference>
<gene>
    <name evidence="1" type="ORF">AUP74_02913</name>
</gene>
<dbReference type="PANTHER" id="PTHR34685:SF2">
    <property type="entry name" value="RED CHLOROPHYLL CATABOLITE REDUCTASE, CHLOROPLASTIC"/>
    <property type="match status" value="1"/>
</dbReference>
<dbReference type="STRING" id="1769779.AUP74_02913"/>
<sequence>MDTTQKLSKEFVAHLADEIHIDTSETFDAVMTTRDKVWEMIKNSLSLKEDKRCADLHSFDDLKGEHVGRMRTFTGDTSPVDWIIHSNIGIPQNTFTNIHLTIYLDDSVEVPHLGMAFGTLPNAFFYVDPMPRYEPLSYPEHVEEYLSPLNDIYMSLQDELFEAGIKPFNAAMPFIRASLSPVALAGVVPLDFYREKVEPKIFAYVEYWLKLVHAAKKVENPVIRTQLKQRDALIRRNIVHLDPANPIAERLVGKPLADRLVRILCAEERTQ</sequence>
<dbReference type="Proteomes" id="UP000095672">
    <property type="component" value="Chromosome"/>
</dbReference>
<protein>
    <submittedName>
        <fullName evidence="1">Red chlorophyll catabolite reductase (RCC reductase)</fullName>
    </submittedName>
</protein>
<name>A0A1C9WAV5_9GAMM</name>
<proteinExistence type="predicted"/>
<organism evidence="1 2">
    <name type="scientific">Microbulbifer aggregans</name>
    <dbReference type="NCBI Taxonomy" id="1769779"/>
    <lineage>
        <taxon>Bacteria</taxon>
        <taxon>Pseudomonadati</taxon>
        <taxon>Pseudomonadota</taxon>
        <taxon>Gammaproteobacteria</taxon>
        <taxon>Cellvibrionales</taxon>
        <taxon>Microbulbiferaceae</taxon>
        <taxon>Microbulbifer</taxon>
    </lineage>
</organism>
<evidence type="ECO:0000313" key="2">
    <source>
        <dbReference type="Proteomes" id="UP000095672"/>
    </source>
</evidence>
<dbReference type="OrthoDB" id="6397580at2"/>
<dbReference type="GO" id="GO:0015996">
    <property type="term" value="P:chlorophyll catabolic process"/>
    <property type="evidence" value="ECO:0007669"/>
    <property type="project" value="TreeGrafter"/>
</dbReference>
<dbReference type="InterPro" id="IPR009439">
    <property type="entry name" value="RCC_reductase"/>
</dbReference>
<keyword evidence="2" id="KW-1185">Reference proteome</keyword>
<dbReference type="PANTHER" id="PTHR34685">
    <property type="entry name" value="RED CHLOROPHYLL CATABOLITE REDUCTASE, CHLOROPLASTIC"/>
    <property type="match status" value="1"/>
</dbReference>
<dbReference type="PATRIC" id="fig|1769779.3.peg.2888"/>
<dbReference type="AlphaFoldDB" id="A0A1C9WAV5"/>
<dbReference type="Gene3D" id="3.40.1500.20">
    <property type="match status" value="1"/>
</dbReference>
<dbReference type="KEGG" id="micc:AUP74_02913"/>
<dbReference type="EMBL" id="CP014143">
    <property type="protein sequence ID" value="AOS98284.1"/>
    <property type="molecule type" value="Genomic_DNA"/>
</dbReference>
<evidence type="ECO:0000313" key="1">
    <source>
        <dbReference type="EMBL" id="AOS98284.1"/>
    </source>
</evidence>
<dbReference type="GO" id="GO:0051743">
    <property type="term" value="F:red chlorophyll catabolite reductase activity"/>
    <property type="evidence" value="ECO:0007669"/>
    <property type="project" value="InterPro"/>
</dbReference>